<accession>A0A4C1YG73</accession>
<evidence type="ECO:0000313" key="2">
    <source>
        <dbReference type="Proteomes" id="UP000299102"/>
    </source>
</evidence>
<keyword evidence="2" id="KW-1185">Reference proteome</keyword>
<name>A0A4C1YG73_EUMVA</name>
<dbReference type="AlphaFoldDB" id="A0A4C1YG73"/>
<dbReference type="EMBL" id="BGZK01001246">
    <property type="protein sequence ID" value="GBP75371.1"/>
    <property type="molecule type" value="Genomic_DNA"/>
</dbReference>
<comment type="caution">
    <text evidence="1">The sequence shown here is derived from an EMBL/GenBank/DDBJ whole genome shotgun (WGS) entry which is preliminary data.</text>
</comment>
<protein>
    <submittedName>
        <fullName evidence="1">Uncharacterized protein</fullName>
    </submittedName>
</protein>
<organism evidence="1 2">
    <name type="scientific">Eumeta variegata</name>
    <name type="common">Bagworm moth</name>
    <name type="synonym">Eumeta japonica</name>
    <dbReference type="NCBI Taxonomy" id="151549"/>
    <lineage>
        <taxon>Eukaryota</taxon>
        <taxon>Metazoa</taxon>
        <taxon>Ecdysozoa</taxon>
        <taxon>Arthropoda</taxon>
        <taxon>Hexapoda</taxon>
        <taxon>Insecta</taxon>
        <taxon>Pterygota</taxon>
        <taxon>Neoptera</taxon>
        <taxon>Endopterygota</taxon>
        <taxon>Lepidoptera</taxon>
        <taxon>Glossata</taxon>
        <taxon>Ditrysia</taxon>
        <taxon>Tineoidea</taxon>
        <taxon>Psychidae</taxon>
        <taxon>Oiketicinae</taxon>
        <taxon>Eumeta</taxon>
    </lineage>
</organism>
<proteinExistence type="predicted"/>
<evidence type="ECO:0000313" key="1">
    <source>
        <dbReference type="EMBL" id="GBP75371.1"/>
    </source>
</evidence>
<gene>
    <name evidence="1" type="ORF">EVAR_61596_1</name>
</gene>
<sequence>MPPMNTRRLGGVTNTLPVSWVGIRYLIEDGCSISVNPLESIFNHLDRDSQWRGRFEGQRGIVELGLNRPTAEAFPPTILLFESEELGLHAVLVRVGGCQRSSSSMRWRYPEPTA</sequence>
<dbReference type="Proteomes" id="UP000299102">
    <property type="component" value="Unassembled WGS sequence"/>
</dbReference>
<reference evidence="1 2" key="1">
    <citation type="journal article" date="2019" name="Commun. Biol.">
        <title>The bagworm genome reveals a unique fibroin gene that provides high tensile strength.</title>
        <authorList>
            <person name="Kono N."/>
            <person name="Nakamura H."/>
            <person name="Ohtoshi R."/>
            <person name="Tomita M."/>
            <person name="Numata K."/>
            <person name="Arakawa K."/>
        </authorList>
    </citation>
    <scope>NUCLEOTIDE SEQUENCE [LARGE SCALE GENOMIC DNA]</scope>
</reference>
<dbReference type="OrthoDB" id="422362at2759"/>